<feature type="compositionally biased region" description="Polar residues" evidence="2">
    <location>
        <begin position="478"/>
        <end position="495"/>
    </location>
</feature>
<keyword evidence="1" id="KW-0175">Coiled coil</keyword>
<dbReference type="Pfam" id="PF07498">
    <property type="entry name" value="Rho_N"/>
    <property type="match status" value="1"/>
</dbReference>
<feature type="region of interest" description="Disordered" evidence="2">
    <location>
        <begin position="587"/>
        <end position="649"/>
    </location>
</feature>
<proteinExistence type="predicted"/>
<feature type="coiled-coil region" evidence="1">
    <location>
        <begin position="54"/>
        <end position="108"/>
    </location>
</feature>
<gene>
    <name evidence="4" type="ORF">Ddye_011801</name>
</gene>
<sequence length="745" mass="82023">MAFDINNLILAPQDSSCYTQPGWHCDFYFGYGCDVIEEDALNEKYCVQVLRILITKTDTEINELEKDLVSLQNELAWVEYEEWPDICCNALRKKIDSLHISVRNLRNKDKNNMGVHLSIKPAESLHEIIKALLGDLSKETVKQNEAPLDVVVLDSSDSQGQATEDLEENKKHCSAGSSVIVKGEMKESSITLLENGSMLKTSLILLEDETNNSETVKLVSNFSQHPLELAPGHPDEKILLGSFELENARKGEEKECDFTPKKKKMVQDSSLKAADESRQNLEMVVVQVVQDSSLKAADERGRNQEMVEVQPADIKLKNSCRTYSKRKKPLNISDSKIINEEAKDISSISAAGKGTNIGKKVKPANAIVRNIRADALSDTTGRRSNSDSKLATTSGKAKGGNSNINNTDPGLATSRLVKVEIADGSPAALRHATGLNQQSDNCDSRLGARRQENGENCDMNQKLCDFTLKVARKRIKESNSTLAGKTDSSYSSSEAEGNRKHSQIIVKVEKVDLTDTRHATITPILELQDGKGMESTKTLPVLAETAATNDKFNLDLCVKPQNQKARKKTESSSVNVQEPVFLSAKMVSNSPSVSKAKRQRKAGLGSDSSGSKKIQNGQCEAEENSSARNGDQNSNLQHQKKRKKNSSLPIAVEIKASTLKMDISKSQSDPKDSTGKDDLLIRESYSMPYTIDSCTEAVPSSSATSKLNDMKVVQLRAIAKENKLTNYYKLGRSDLIDKIANHQRC</sequence>
<organism evidence="4 5">
    <name type="scientific">Dipteronia dyeriana</name>
    <dbReference type="NCBI Taxonomy" id="168575"/>
    <lineage>
        <taxon>Eukaryota</taxon>
        <taxon>Viridiplantae</taxon>
        <taxon>Streptophyta</taxon>
        <taxon>Embryophyta</taxon>
        <taxon>Tracheophyta</taxon>
        <taxon>Spermatophyta</taxon>
        <taxon>Magnoliopsida</taxon>
        <taxon>eudicotyledons</taxon>
        <taxon>Gunneridae</taxon>
        <taxon>Pentapetalae</taxon>
        <taxon>rosids</taxon>
        <taxon>malvids</taxon>
        <taxon>Sapindales</taxon>
        <taxon>Sapindaceae</taxon>
        <taxon>Hippocastanoideae</taxon>
        <taxon>Acereae</taxon>
        <taxon>Dipteronia</taxon>
    </lineage>
</organism>
<evidence type="ECO:0000256" key="2">
    <source>
        <dbReference type="SAM" id="MobiDB-lite"/>
    </source>
</evidence>
<accession>A0AAD9X353</accession>
<dbReference type="Proteomes" id="UP001280121">
    <property type="component" value="Unassembled WGS sequence"/>
</dbReference>
<keyword evidence="5" id="KW-1185">Reference proteome</keyword>
<feature type="compositionally biased region" description="Polar residues" evidence="2">
    <location>
        <begin position="606"/>
        <end position="637"/>
    </location>
</feature>
<name>A0AAD9X353_9ROSI</name>
<evidence type="ECO:0000313" key="5">
    <source>
        <dbReference type="Proteomes" id="UP001280121"/>
    </source>
</evidence>
<feature type="region of interest" description="Disordered" evidence="2">
    <location>
        <begin position="378"/>
        <end position="410"/>
    </location>
</feature>
<evidence type="ECO:0000256" key="1">
    <source>
        <dbReference type="SAM" id="Coils"/>
    </source>
</evidence>
<comment type="caution">
    <text evidence="4">The sequence shown here is derived from an EMBL/GenBank/DDBJ whole genome shotgun (WGS) entry which is preliminary data.</text>
</comment>
<feature type="domain" description="Rho termination factor-like N-terminal" evidence="3">
    <location>
        <begin position="706"/>
        <end position="744"/>
    </location>
</feature>
<dbReference type="AlphaFoldDB" id="A0AAD9X353"/>
<feature type="region of interest" description="Disordered" evidence="2">
    <location>
        <begin position="478"/>
        <end position="499"/>
    </location>
</feature>
<evidence type="ECO:0000313" key="4">
    <source>
        <dbReference type="EMBL" id="KAK2651945.1"/>
    </source>
</evidence>
<dbReference type="EMBL" id="JANJYI010000004">
    <property type="protein sequence ID" value="KAK2651945.1"/>
    <property type="molecule type" value="Genomic_DNA"/>
</dbReference>
<dbReference type="InterPro" id="IPR011112">
    <property type="entry name" value="Rho-like_N"/>
</dbReference>
<dbReference type="SMART" id="SM00959">
    <property type="entry name" value="Rho_N"/>
    <property type="match status" value="1"/>
</dbReference>
<evidence type="ECO:0000259" key="3">
    <source>
        <dbReference type="SMART" id="SM00959"/>
    </source>
</evidence>
<reference evidence="4" key="1">
    <citation type="journal article" date="2023" name="Plant J.">
        <title>Genome sequences and population genomics provide insights into the demographic history, inbreeding, and mutation load of two 'living fossil' tree species of Dipteronia.</title>
        <authorList>
            <person name="Feng Y."/>
            <person name="Comes H.P."/>
            <person name="Chen J."/>
            <person name="Zhu S."/>
            <person name="Lu R."/>
            <person name="Zhang X."/>
            <person name="Li P."/>
            <person name="Qiu J."/>
            <person name="Olsen K.M."/>
            <person name="Qiu Y."/>
        </authorList>
    </citation>
    <scope>NUCLEOTIDE SEQUENCE</scope>
    <source>
        <strain evidence="4">KIB01</strain>
    </source>
</reference>
<protein>
    <recommendedName>
        <fullName evidence="3">Rho termination factor-like N-terminal domain-containing protein</fullName>
    </recommendedName>
</protein>
<dbReference type="GO" id="GO:0006353">
    <property type="term" value="P:DNA-templated transcription termination"/>
    <property type="evidence" value="ECO:0007669"/>
    <property type="project" value="InterPro"/>
</dbReference>
<feature type="compositionally biased region" description="Polar residues" evidence="2">
    <location>
        <begin position="387"/>
        <end position="408"/>
    </location>
</feature>